<reference evidence="12 13" key="1">
    <citation type="journal article" date="2013" name="BMC Genomics">
        <title>Genomics-driven discovery of the pneumocandin biosynthetic gene cluster in the fungus Glarea lozoyensis.</title>
        <authorList>
            <person name="Chen L."/>
            <person name="Yue Q."/>
            <person name="Zhang X."/>
            <person name="Xiang M."/>
            <person name="Wang C."/>
            <person name="Li S."/>
            <person name="Che Y."/>
            <person name="Ortiz-Lopez F.J."/>
            <person name="Bills G.F."/>
            <person name="Liu X."/>
            <person name="An Z."/>
        </authorList>
    </citation>
    <scope>NUCLEOTIDE SEQUENCE [LARGE SCALE GENOMIC DNA]</scope>
    <source>
        <strain evidence="13">ATCC 20868 / MF5171</strain>
    </source>
</reference>
<dbReference type="GeneID" id="19465347"/>
<dbReference type="PANTHER" id="PTHR31736:SF19">
    <property type="entry name" value="PECTIN LYASE SUPERFAMILY PROTEIN-RELATED"/>
    <property type="match status" value="1"/>
</dbReference>
<dbReference type="PANTHER" id="PTHR31736">
    <property type="match status" value="1"/>
</dbReference>
<feature type="signal peptide" evidence="11">
    <location>
        <begin position="1"/>
        <end position="20"/>
    </location>
</feature>
<dbReference type="GO" id="GO:0071555">
    <property type="term" value="P:cell wall organization"/>
    <property type="evidence" value="ECO:0007669"/>
    <property type="project" value="UniProtKB-KW"/>
</dbReference>
<evidence type="ECO:0000256" key="9">
    <source>
        <dbReference type="ARBA" id="ARBA00023316"/>
    </source>
</evidence>
<evidence type="ECO:0000256" key="8">
    <source>
        <dbReference type="ARBA" id="ARBA00023295"/>
    </source>
</evidence>
<dbReference type="RefSeq" id="XP_008079898.1">
    <property type="nucleotide sequence ID" value="XM_008081707.1"/>
</dbReference>
<keyword evidence="6" id="KW-1015">Disulfide bond</keyword>
<comment type="subcellular location">
    <subcellularLocation>
        <location evidence="1">Secreted</location>
    </subcellularLocation>
</comment>
<dbReference type="Proteomes" id="UP000016922">
    <property type="component" value="Unassembled WGS sequence"/>
</dbReference>
<dbReference type="GO" id="GO:0004650">
    <property type="term" value="F:polygalacturonase activity"/>
    <property type="evidence" value="ECO:0007669"/>
    <property type="project" value="InterPro"/>
</dbReference>
<keyword evidence="9" id="KW-0961">Cell wall biogenesis/degradation</keyword>
<dbReference type="GO" id="GO:0005576">
    <property type="term" value="C:extracellular region"/>
    <property type="evidence" value="ECO:0007669"/>
    <property type="project" value="UniProtKB-SubCell"/>
</dbReference>
<dbReference type="InterPro" id="IPR000743">
    <property type="entry name" value="Glyco_hydro_28"/>
</dbReference>
<dbReference type="InterPro" id="IPR011050">
    <property type="entry name" value="Pectin_lyase_fold/virulence"/>
</dbReference>
<evidence type="ECO:0000256" key="7">
    <source>
        <dbReference type="ARBA" id="ARBA00023180"/>
    </source>
</evidence>
<gene>
    <name evidence="12" type="ORF">GLAREA_06293</name>
</gene>
<keyword evidence="13" id="KW-1185">Reference proteome</keyword>
<dbReference type="KEGG" id="glz:GLAREA_06293"/>
<keyword evidence="12" id="KW-0456">Lyase</keyword>
<dbReference type="Gene3D" id="2.160.20.10">
    <property type="entry name" value="Single-stranded right-handed beta-helix, Pectin lyase-like"/>
    <property type="match status" value="1"/>
</dbReference>
<sequence length="444" mass="46394">MRFTTFSILAGLLLPGLAIAQLSGTVGPSTSTAHKTATKICNVLNYGAIASKTSDLGPPLASAWAACKSGGQVYIPPGDYGMSTWVLLKSGTAVSINLDGIIYRTGTAAGTMIFIEHTTDFEMYSSTSKGAVQGYGYVFHKAGAYGPRILRLYDVTNFSVHDLALVDSPAFHFSIDTCSNGEVYNMIIRGGNEGGLDGIDVWSTNIHIHDVEVTNKDECVTVKSPSKNILIENVFCNWSGGCAIGSLAAGTDISDIEYNHVYTQNSNQMLMIKSNGGSGTLKNVIFQNFMGHSNAHAIDLDSAWSSMSTVAGNGVGYSNITFDSWHGTVTNGANKPPVQVFCPAAVPCTGITISNNFMWTEAGSKVLQKCSNAYGSGACLSSGASHTSYATVTKTITSVASYAITTMPGEITAGLGISTSIAIPAVPTTFFPGAKPAKALLGAS</sequence>
<keyword evidence="7" id="KW-0325">Glycoprotein</keyword>
<evidence type="ECO:0000256" key="6">
    <source>
        <dbReference type="ARBA" id="ARBA00023157"/>
    </source>
</evidence>
<dbReference type="EMBL" id="KE145358">
    <property type="protein sequence ID" value="EPE33281.1"/>
    <property type="molecule type" value="Genomic_DNA"/>
</dbReference>
<dbReference type="GO" id="GO:0046576">
    <property type="term" value="F:rhamnogalacturonan alpha-L-rhamnopyranosyl-(1-&gt;4)-alpha-D-galactopyranosyluronide lyase activity"/>
    <property type="evidence" value="ECO:0007669"/>
    <property type="project" value="UniProtKB-ARBA"/>
</dbReference>
<proteinExistence type="inferred from homology"/>
<evidence type="ECO:0000313" key="13">
    <source>
        <dbReference type="Proteomes" id="UP000016922"/>
    </source>
</evidence>
<keyword evidence="3" id="KW-0964">Secreted</keyword>
<evidence type="ECO:0000256" key="11">
    <source>
        <dbReference type="SAM" id="SignalP"/>
    </source>
</evidence>
<keyword evidence="8 10" id="KW-0326">Glycosidase</keyword>
<feature type="chain" id="PRO_5004508650" evidence="11">
    <location>
        <begin position="21"/>
        <end position="444"/>
    </location>
</feature>
<dbReference type="Pfam" id="PF00295">
    <property type="entry name" value="Glyco_hydro_28"/>
    <property type="match status" value="1"/>
</dbReference>
<dbReference type="GO" id="GO:0005975">
    <property type="term" value="P:carbohydrate metabolic process"/>
    <property type="evidence" value="ECO:0007669"/>
    <property type="project" value="InterPro"/>
</dbReference>
<organism evidence="12 13">
    <name type="scientific">Glarea lozoyensis (strain ATCC 20868 / MF5171)</name>
    <dbReference type="NCBI Taxonomy" id="1116229"/>
    <lineage>
        <taxon>Eukaryota</taxon>
        <taxon>Fungi</taxon>
        <taxon>Dikarya</taxon>
        <taxon>Ascomycota</taxon>
        <taxon>Pezizomycotina</taxon>
        <taxon>Leotiomycetes</taxon>
        <taxon>Helotiales</taxon>
        <taxon>Helotiaceae</taxon>
        <taxon>Glarea</taxon>
    </lineage>
</organism>
<dbReference type="OrthoDB" id="2268901at2759"/>
<keyword evidence="5 10" id="KW-0378">Hydrolase</keyword>
<protein>
    <submittedName>
        <fullName evidence="12">Pectin lyase-like protein</fullName>
    </submittedName>
</protein>
<dbReference type="eggNOG" id="ENOG502R2FT">
    <property type="taxonomic scope" value="Eukaryota"/>
</dbReference>
<name>S3DMJ3_GLAL2</name>
<comment type="similarity">
    <text evidence="2 10">Belongs to the glycosyl hydrolase 28 family.</text>
</comment>
<dbReference type="InterPro" id="IPR012334">
    <property type="entry name" value="Pectin_lyas_fold"/>
</dbReference>
<dbReference type="HOGENOM" id="CLU_016031_7_2_1"/>
<evidence type="ECO:0000256" key="10">
    <source>
        <dbReference type="RuleBase" id="RU361169"/>
    </source>
</evidence>
<dbReference type="AlphaFoldDB" id="S3DMJ3"/>
<dbReference type="OMA" id="IHASHSH"/>
<accession>S3DMJ3</accession>
<dbReference type="SUPFAM" id="SSF51126">
    <property type="entry name" value="Pectin lyase-like"/>
    <property type="match status" value="1"/>
</dbReference>
<evidence type="ECO:0000256" key="3">
    <source>
        <dbReference type="ARBA" id="ARBA00022525"/>
    </source>
</evidence>
<evidence type="ECO:0000256" key="4">
    <source>
        <dbReference type="ARBA" id="ARBA00022729"/>
    </source>
</evidence>
<evidence type="ECO:0000313" key="12">
    <source>
        <dbReference type="EMBL" id="EPE33281.1"/>
    </source>
</evidence>
<evidence type="ECO:0000256" key="2">
    <source>
        <dbReference type="ARBA" id="ARBA00008834"/>
    </source>
</evidence>
<evidence type="ECO:0000256" key="1">
    <source>
        <dbReference type="ARBA" id="ARBA00004613"/>
    </source>
</evidence>
<keyword evidence="4 11" id="KW-0732">Signal</keyword>
<dbReference type="STRING" id="1116229.S3DMJ3"/>
<evidence type="ECO:0000256" key="5">
    <source>
        <dbReference type="ARBA" id="ARBA00022801"/>
    </source>
</evidence>